<feature type="domain" description="Carboxylesterase type B" evidence="7">
    <location>
        <begin position="26"/>
        <end position="539"/>
    </location>
</feature>
<reference evidence="8" key="1">
    <citation type="submission" date="2022-01" db="EMBL/GenBank/DDBJ databases">
        <authorList>
            <person name="King R."/>
        </authorList>
    </citation>
    <scope>NUCLEOTIDE SEQUENCE</scope>
</reference>
<feature type="chain" id="PRO_5040534392" description="Carboxylic ester hydrolase" evidence="6">
    <location>
        <begin position="21"/>
        <end position="578"/>
    </location>
</feature>
<dbReference type="EC" id="3.1.1.-" evidence="6"/>
<dbReference type="Gene3D" id="3.40.50.1820">
    <property type="entry name" value="alpha/beta hydrolase"/>
    <property type="match status" value="1"/>
</dbReference>
<keyword evidence="2" id="KW-0719">Serine esterase</keyword>
<evidence type="ECO:0000313" key="9">
    <source>
        <dbReference type="Proteomes" id="UP001152799"/>
    </source>
</evidence>
<keyword evidence="9" id="KW-1185">Reference proteome</keyword>
<evidence type="ECO:0000256" key="2">
    <source>
        <dbReference type="ARBA" id="ARBA00022487"/>
    </source>
</evidence>
<protein>
    <recommendedName>
        <fullName evidence="6">Carboxylic ester hydrolase</fullName>
        <ecNumber evidence="6">3.1.1.-</ecNumber>
    </recommendedName>
</protein>
<keyword evidence="5" id="KW-0325">Glycoprotein</keyword>
<dbReference type="InterPro" id="IPR019826">
    <property type="entry name" value="Carboxylesterase_B_AS"/>
</dbReference>
<evidence type="ECO:0000313" key="8">
    <source>
        <dbReference type="EMBL" id="CAG9766219.1"/>
    </source>
</evidence>
<dbReference type="GO" id="GO:0052689">
    <property type="term" value="F:carboxylic ester hydrolase activity"/>
    <property type="evidence" value="ECO:0007669"/>
    <property type="project" value="UniProtKB-KW"/>
</dbReference>
<evidence type="ECO:0000259" key="7">
    <source>
        <dbReference type="Pfam" id="PF00135"/>
    </source>
</evidence>
<sequence length="578" mass="64972">MMMFVFVSYLFAVLIGLATCQGSLDGPTVKIPQGLVQGIYKKSYKNKTYSAFEGIPYAVPPVGDLRFKPPQAAAKWTGVLKANKHYECLHFLPLVIVGPRGTEDCLYAYVYVPRETINPNELLDVIVHIHGGAFMMGSPKFMVGPEFLMDRDAIVVSMNYRLGILGFLSTEDDVVPGNNGLKDQSLALEWIKHNIKYFGGNPASITITGLSAGAASVHLHYFSQLSKGLFHRGFSQSGTALNCWALTENPLEKAKAVAKNVSCTTSSSKKMVECLRQVEGNALIQGLRTLFVYMDAVPITPFGPIVEKNPNGAFLSEHPYKMLQKGDVYDVPWITSNTKDEGLFPVGLIFAGKKFSEFEEKWYDIMQYALEMHYTVKPSLHREVLSNIKKYYFKDQPISEDNMFSFVKLFSDRMFLVDAEKSVRMHANATQSEVYYYLFSYIEDMPHFPFGMPKGASHGDDGRLMFKMFLTPPKLSDNDEQMMEYFADFIINFARKGIPSMKSVEWLPVKPDKDSNINYLQIADPDTISMKSVARLAPDDFWDSLPIRENENAMASSSDMVQGKFVIISIVLFVINAI</sequence>
<name>A0A9N9MMN2_9CUCU</name>
<evidence type="ECO:0000256" key="3">
    <source>
        <dbReference type="ARBA" id="ARBA00022801"/>
    </source>
</evidence>
<dbReference type="InterPro" id="IPR029058">
    <property type="entry name" value="AB_hydrolase_fold"/>
</dbReference>
<proteinExistence type="inferred from homology"/>
<evidence type="ECO:0000256" key="4">
    <source>
        <dbReference type="ARBA" id="ARBA00023157"/>
    </source>
</evidence>
<evidence type="ECO:0000256" key="6">
    <source>
        <dbReference type="RuleBase" id="RU361235"/>
    </source>
</evidence>
<gene>
    <name evidence="8" type="ORF">CEUTPL_LOCUS6807</name>
</gene>
<dbReference type="SUPFAM" id="SSF53474">
    <property type="entry name" value="alpha/beta-Hydrolases"/>
    <property type="match status" value="1"/>
</dbReference>
<dbReference type="AlphaFoldDB" id="A0A9N9MMN2"/>
<dbReference type="PANTHER" id="PTHR43142:SF1">
    <property type="entry name" value="CARBOXYLIC ESTER HYDROLASE"/>
    <property type="match status" value="1"/>
</dbReference>
<feature type="signal peptide" evidence="6">
    <location>
        <begin position="1"/>
        <end position="20"/>
    </location>
</feature>
<dbReference type="OrthoDB" id="6846267at2759"/>
<keyword evidence="6" id="KW-0732">Signal</keyword>
<dbReference type="Proteomes" id="UP001152799">
    <property type="component" value="Chromosome 3"/>
</dbReference>
<dbReference type="Pfam" id="PF00135">
    <property type="entry name" value="COesterase"/>
    <property type="match status" value="1"/>
</dbReference>
<evidence type="ECO:0000256" key="1">
    <source>
        <dbReference type="ARBA" id="ARBA00005964"/>
    </source>
</evidence>
<comment type="similarity">
    <text evidence="1 6">Belongs to the type-B carboxylesterase/lipase family.</text>
</comment>
<dbReference type="InterPro" id="IPR002018">
    <property type="entry name" value="CarbesteraseB"/>
</dbReference>
<organism evidence="8 9">
    <name type="scientific">Ceutorhynchus assimilis</name>
    <name type="common">cabbage seed weevil</name>
    <dbReference type="NCBI Taxonomy" id="467358"/>
    <lineage>
        <taxon>Eukaryota</taxon>
        <taxon>Metazoa</taxon>
        <taxon>Ecdysozoa</taxon>
        <taxon>Arthropoda</taxon>
        <taxon>Hexapoda</taxon>
        <taxon>Insecta</taxon>
        <taxon>Pterygota</taxon>
        <taxon>Neoptera</taxon>
        <taxon>Endopterygota</taxon>
        <taxon>Coleoptera</taxon>
        <taxon>Polyphaga</taxon>
        <taxon>Cucujiformia</taxon>
        <taxon>Curculionidae</taxon>
        <taxon>Ceutorhynchinae</taxon>
        <taxon>Ceutorhynchus</taxon>
    </lineage>
</organism>
<accession>A0A9N9MMN2</accession>
<dbReference type="PANTHER" id="PTHR43142">
    <property type="entry name" value="CARBOXYLIC ESTER HYDROLASE"/>
    <property type="match status" value="1"/>
</dbReference>
<dbReference type="PROSITE" id="PS00122">
    <property type="entry name" value="CARBOXYLESTERASE_B_1"/>
    <property type="match status" value="1"/>
</dbReference>
<keyword evidence="3 6" id="KW-0378">Hydrolase</keyword>
<keyword evidence="4" id="KW-1015">Disulfide bond</keyword>
<evidence type="ECO:0000256" key="5">
    <source>
        <dbReference type="ARBA" id="ARBA00023180"/>
    </source>
</evidence>
<dbReference type="EMBL" id="OU892279">
    <property type="protein sequence ID" value="CAG9766219.1"/>
    <property type="molecule type" value="Genomic_DNA"/>
</dbReference>